<evidence type="ECO:0000313" key="4">
    <source>
        <dbReference type="EMBL" id="SFP56471.1"/>
    </source>
</evidence>
<dbReference type="PANTHER" id="PTHR43165">
    <property type="entry name" value="METALLOPHOSPHOESTERASE"/>
    <property type="match status" value="1"/>
</dbReference>
<keyword evidence="5" id="KW-1185">Reference proteome</keyword>
<dbReference type="RefSeq" id="WP_143075717.1">
    <property type="nucleotide sequence ID" value="NZ_FOXQ01000001.1"/>
</dbReference>
<name>A0A1I5RDT0_9BACT</name>
<comment type="cofactor">
    <cofactor evidence="2">
        <name>a divalent metal cation</name>
        <dbReference type="ChEBI" id="CHEBI:60240"/>
    </cofactor>
</comment>
<sequence length="188" mass="21205">MKILFLSDIHDNVWALQTILQSGHATEADVLICCGDLCSPFIIDLLSAFKKPVHIVLGNNDCDVAAMTGKLPKYQNIKIHGEYYRDELDNKTIAVNHYPEKAQKLLQLQAYDVVCYGHDHSIFARHEGKTLLLNPGAVMGFNAMQLKDIDSSFMVYNTRINTVDAYRITSKESNDITRWDAYCIGSSF</sequence>
<evidence type="ECO:0000256" key="1">
    <source>
        <dbReference type="ARBA" id="ARBA00008950"/>
    </source>
</evidence>
<dbReference type="Proteomes" id="UP000199031">
    <property type="component" value="Unassembled WGS sequence"/>
</dbReference>
<dbReference type="InterPro" id="IPR024654">
    <property type="entry name" value="Calcineurin-like_PHP_lpxH"/>
</dbReference>
<gene>
    <name evidence="4" type="ORF">SAMN05444277_101195</name>
</gene>
<evidence type="ECO:0000313" key="5">
    <source>
        <dbReference type="Proteomes" id="UP000199031"/>
    </source>
</evidence>
<evidence type="ECO:0000259" key="3">
    <source>
        <dbReference type="Pfam" id="PF12850"/>
    </source>
</evidence>
<proteinExistence type="inferred from homology"/>
<evidence type="ECO:0000256" key="2">
    <source>
        <dbReference type="RuleBase" id="RU362039"/>
    </source>
</evidence>
<dbReference type="SUPFAM" id="SSF56300">
    <property type="entry name" value="Metallo-dependent phosphatases"/>
    <property type="match status" value="1"/>
</dbReference>
<dbReference type="STRING" id="1465490.SAMN05444277_101195"/>
<reference evidence="4 5" key="1">
    <citation type="submission" date="2016-10" db="EMBL/GenBank/DDBJ databases">
        <authorList>
            <person name="de Groot N.N."/>
        </authorList>
    </citation>
    <scope>NUCLEOTIDE SEQUENCE [LARGE SCALE GENOMIC DNA]</scope>
    <source>
        <strain evidence="4 5">DSM 28286</strain>
    </source>
</reference>
<dbReference type="PANTHER" id="PTHR43165:SF1">
    <property type="entry name" value="PHOSPHODIESTERASE MJ0936"/>
    <property type="match status" value="1"/>
</dbReference>
<dbReference type="GO" id="GO:0046872">
    <property type="term" value="F:metal ion binding"/>
    <property type="evidence" value="ECO:0007669"/>
    <property type="project" value="UniProtKB-KW"/>
</dbReference>
<dbReference type="NCBIfam" id="TIGR00040">
    <property type="entry name" value="yfcE"/>
    <property type="match status" value="1"/>
</dbReference>
<protein>
    <recommendedName>
        <fullName evidence="2">Phosphoesterase</fullName>
        <ecNumber evidence="2">3.1.4.-</ecNumber>
    </recommendedName>
</protein>
<dbReference type="Pfam" id="PF12850">
    <property type="entry name" value="Metallophos_2"/>
    <property type="match status" value="1"/>
</dbReference>
<dbReference type="GO" id="GO:0016787">
    <property type="term" value="F:hydrolase activity"/>
    <property type="evidence" value="ECO:0007669"/>
    <property type="project" value="UniProtKB-UniRule"/>
</dbReference>
<dbReference type="EMBL" id="FOXQ01000001">
    <property type="protein sequence ID" value="SFP56471.1"/>
    <property type="molecule type" value="Genomic_DNA"/>
</dbReference>
<organism evidence="4 5">
    <name type="scientific">Parafilimonas terrae</name>
    <dbReference type="NCBI Taxonomy" id="1465490"/>
    <lineage>
        <taxon>Bacteria</taxon>
        <taxon>Pseudomonadati</taxon>
        <taxon>Bacteroidota</taxon>
        <taxon>Chitinophagia</taxon>
        <taxon>Chitinophagales</taxon>
        <taxon>Chitinophagaceae</taxon>
        <taxon>Parafilimonas</taxon>
    </lineage>
</organism>
<accession>A0A1I5RDT0</accession>
<dbReference type="AlphaFoldDB" id="A0A1I5RDT0"/>
<dbReference type="OrthoDB" id="9813918at2"/>
<dbReference type="InterPro" id="IPR053193">
    <property type="entry name" value="MetalloPDE_YfcE-like"/>
</dbReference>
<dbReference type="InterPro" id="IPR029052">
    <property type="entry name" value="Metallo-depent_PP-like"/>
</dbReference>
<dbReference type="InterPro" id="IPR000979">
    <property type="entry name" value="Phosphodiesterase_MJ0936/Vps29"/>
</dbReference>
<comment type="similarity">
    <text evidence="1 2">Belongs to the metallophosphoesterase superfamily. YfcE family.</text>
</comment>
<feature type="domain" description="Calcineurin-like phosphoesterase" evidence="3">
    <location>
        <begin position="1"/>
        <end position="141"/>
    </location>
</feature>
<keyword evidence="2" id="KW-0479">Metal-binding</keyword>
<dbReference type="EC" id="3.1.4.-" evidence="2"/>
<dbReference type="Gene3D" id="3.60.21.10">
    <property type="match status" value="1"/>
</dbReference>